<reference evidence="3" key="1">
    <citation type="journal article" date="2020" name="Stud. Mycol.">
        <title>101 Dothideomycetes genomes: a test case for predicting lifestyles and emergence of pathogens.</title>
        <authorList>
            <person name="Haridas S."/>
            <person name="Albert R."/>
            <person name="Binder M."/>
            <person name="Bloem J."/>
            <person name="Labutti K."/>
            <person name="Salamov A."/>
            <person name="Andreopoulos B."/>
            <person name="Baker S."/>
            <person name="Barry K."/>
            <person name="Bills G."/>
            <person name="Bluhm B."/>
            <person name="Cannon C."/>
            <person name="Castanera R."/>
            <person name="Culley D."/>
            <person name="Daum C."/>
            <person name="Ezra D."/>
            <person name="Gonzalez J."/>
            <person name="Henrissat B."/>
            <person name="Kuo A."/>
            <person name="Liang C."/>
            <person name="Lipzen A."/>
            <person name="Lutzoni F."/>
            <person name="Magnuson J."/>
            <person name="Mondo S."/>
            <person name="Nolan M."/>
            <person name="Ohm R."/>
            <person name="Pangilinan J."/>
            <person name="Park H.-J."/>
            <person name="Ramirez L."/>
            <person name="Alfaro M."/>
            <person name="Sun H."/>
            <person name="Tritt A."/>
            <person name="Yoshinaga Y."/>
            <person name="Zwiers L.-H."/>
            <person name="Turgeon B."/>
            <person name="Goodwin S."/>
            <person name="Spatafora J."/>
            <person name="Crous P."/>
            <person name="Grigoriev I."/>
        </authorList>
    </citation>
    <scope>NUCLEOTIDE SEQUENCE</scope>
    <source>
        <strain evidence="3">CBS 627.86</strain>
    </source>
</reference>
<accession>A0A6A5ZLH2</accession>
<proteinExistence type="inferred from homology"/>
<sequence>MVHNKIDHRFVNPELEWDQKENYQPCIKLSFFFKKLPNVDDDHFQMHYNHVHSDLTVASKGFNVYKIQRYVQVRRAHPHSTTDAFTHVSQTYQDPEMKKKVESLGMELLDFDACSTIWVKSWDDWEKFSSSPEYAKALMPDADHFMDYKTSGIKVFAGHDLIVFGKAIPDCDATDGITRRD</sequence>
<dbReference type="InterPro" id="IPR009799">
    <property type="entry name" value="EthD_dom"/>
</dbReference>
<evidence type="ECO:0000256" key="1">
    <source>
        <dbReference type="ARBA" id="ARBA00005986"/>
    </source>
</evidence>
<dbReference type="SUPFAM" id="SSF54909">
    <property type="entry name" value="Dimeric alpha+beta barrel"/>
    <property type="match status" value="1"/>
</dbReference>
<organism evidence="3 4">
    <name type="scientific">Lophiotrema nucula</name>
    <dbReference type="NCBI Taxonomy" id="690887"/>
    <lineage>
        <taxon>Eukaryota</taxon>
        <taxon>Fungi</taxon>
        <taxon>Dikarya</taxon>
        <taxon>Ascomycota</taxon>
        <taxon>Pezizomycotina</taxon>
        <taxon>Dothideomycetes</taxon>
        <taxon>Pleosporomycetidae</taxon>
        <taxon>Pleosporales</taxon>
        <taxon>Lophiotremataceae</taxon>
        <taxon>Lophiotrema</taxon>
    </lineage>
</organism>
<dbReference type="Proteomes" id="UP000799770">
    <property type="component" value="Unassembled WGS sequence"/>
</dbReference>
<evidence type="ECO:0000313" key="4">
    <source>
        <dbReference type="Proteomes" id="UP000799770"/>
    </source>
</evidence>
<keyword evidence="4" id="KW-1185">Reference proteome</keyword>
<dbReference type="Pfam" id="PF07110">
    <property type="entry name" value="EthD"/>
    <property type="match status" value="1"/>
</dbReference>
<comment type="similarity">
    <text evidence="1">Belongs to the tpcK family.</text>
</comment>
<feature type="domain" description="EthD" evidence="2">
    <location>
        <begin position="37"/>
        <end position="147"/>
    </location>
</feature>
<dbReference type="EMBL" id="ML977315">
    <property type="protein sequence ID" value="KAF2119703.1"/>
    <property type="molecule type" value="Genomic_DNA"/>
</dbReference>
<dbReference type="InterPro" id="IPR011008">
    <property type="entry name" value="Dimeric_a/b-barrel"/>
</dbReference>
<protein>
    <recommendedName>
        <fullName evidence="2">EthD domain-containing protein</fullName>
    </recommendedName>
</protein>
<evidence type="ECO:0000259" key="2">
    <source>
        <dbReference type="Pfam" id="PF07110"/>
    </source>
</evidence>
<dbReference type="Gene3D" id="3.30.70.100">
    <property type="match status" value="1"/>
</dbReference>
<dbReference type="GO" id="GO:0016491">
    <property type="term" value="F:oxidoreductase activity"/>
    <property type="evidence" value="ECO:0007669"/>
    <property type="project" value="InterPro"/>
</dbReference>
<evidence type="ECO:0000313" key="3">
    <source>
        <dbReference type="EMBL" id="KAF2119703.1"/>
    </source>
</evidence>
<dbReference type="OrthoDB" id="3454835at2759"/>
<dbReference type="AlphaFoldDB" id="A0A6A5ZLH2"/>
<name>A0A6A5ZLH2_9PLEO</name>
<gene>
    <name evidence="3" type="ORF">BDV96DRAFT_642714</name>
</gene>